<dbReference type="AlphaFoldDB" id="A0A6L2NI72"/>
<feature type="compositionally biased region" description="Low complexity" evidence="1">
    <location>
        <begin position="184"/>
        <end position="199"/>
    </location>
</feature>
<dbReference type="InterPro" id="IPR013103">
    <property type="entry name" value="RVT_2"/>
</dbReference>
<evidence type="ECO:0000256" key="1">
    <source>
        <dbReference type="SAM" id="MobiDB-lite"/>
    </source>
</evidence>
<reference evidence="3" key="1">
    <citation type="journal article" date="2019" name="Sci. Rep.">
        <title>Draft genome of Tanacetum cinerariifolium, the natural source of mosquito coil.</title>
        <authorList>
            <person name="Yamashiro T."/>
            <person name="Shiraishi A."/>
            <person name="Satake H."/>
            <person name="Nakayama K."/>
        </authorList>
    </citation>
    <scope>NUCLEOTIDE SEQUENCE</scope>
</reference>
<protein>
    <recommendedName>
        <fullName evidence="2">Reverse transcriptase Ty1/copia-type domain-containing protein</fullName>
    </recommendedName>
</protein>
<feature type="region of interest" description="Disordered" evidence="1">
    <location>
        <begin position="184"/>
        <end position="222"/>
    </location>
</feature>
<gene>
    <name evidence="3" type="ORF">Tci_057255</name>
</gene>
<sequence length="386" mass="44432">MAGYKMEHFRGMTYDKVRPIFEWEYKKVQTLFKPDKGVEEPKKKRVIEETLLQESFKRLKAVEVSVSEFKVEALQVKYPIIDWEIYSEGSRTYWKIIRVGGITEAYQSFEDMIKGFNREDLVALWSLVKEKFSSTVPDIVQHILFIVDSGCTKHMTDTIAPSQQKLDLLFGPLYDELFTAGTSSVNKSSSSIDNSKQQDTPPTKNIQSSSEPTTPTTNVNAAENNDSQAADTQFKQDEFINPFHTPNKKDEDQIVIRNKARLLANEAMGDSAWIEAMQEDFINLIDYKSRNSLTNPLARLKRMDVKTTFLNGPLKEDVYVAQLDGFIDPNHPEKNYRLRKALYGLKQAPRAWYDELSNFLMSKGFTKGTINPTLIMIRYEEDIRLV</sequence>
<organism evidence="3">
    <name type="scientific">Tanacetum cinerariifolium</name>
    <name type="common">Dalmatian daisy</name>
    <name type="synonym">Chrysanthemum cinerariifolium</name>
    <dbReference type="NCBI Taxonomy" id="118510"/>
    <lineage>
        <taxon>Eukaryota</taxon>
        <taxon>Viridiplantae</taxon>
        <taxon>Streptophyta</taxon>
        <taxon>Embryophyta</taxon>
        <taxon>Tracheophyta</taxon>
        <taxon>Spermatophyta</taxon>
        <taxon>Magnoliopsida</taxon>
        <taxon>eudicotyledons</taxon>
        <taxon>Gunneridae</taxon>
        <taxon>Pentapetalae</taxon>
        <taxon>asterids</taxon>
        <taxon>campanulids</taxon>
        <taxon>Asterales</taxon>
        <taxon>Asteraceae</taxon>
        <taxon>Asteroideae</taxon>
        <taxon>Anthemideae</taxon>
        <taxon>Anthemidinae</taxon>
        <taxon>Tanacetum</taxon>
    </lineage>
</organism>
<evidence type="ECO:0000259" key="2">
    <source>
        <dbReference type="Pfam" id="PF07727"/>
    </source>
</evidence>
<feature type="domain" description="Reverse transcriptase Ty1/copia-type" evidence="2">
    <location>
        <begin position="247"/>
        <end position="380"/>
    </location>
</feature>
<evidence type="ECO:0000313" key="3">
    <source>
        <dbReference type="EMBL" id="GEU85277.1"/>
    </source>
</evidence>
<feature type="compositionally biased region" description="Polar residues" evidence="1">
    <location>
        <begin position="200"/>
        <end position="222"/>
    </location>
</feature>
<dbReference type="Pfam" id="PF07727">
    <property type="entry name" value="RVT_2"/>
    <property type="match status" value="1"/>
</dbReference>
<accession>A0A6L2NI72</accession>
<name>A0A6L2NI72_TANCI</name>
<comment type="caution">
    <text evidence="3">The sequence shown here is derived from an EMBL/GenBank/DDBJ whole genome shotgun (WGS) entry which is preliminary data.</text>
</comment>
<dbReference type="EMBL" id="BKCJ010009074">
    <property type="protein sequence ID" value="GEU85277.1"/>
    <property type="molecule type" value="Genomic_DNA"/>
</dbReference>
<proteinExistence type="predicted"/>